<feature type="transmembrane region" description="Helical" evidence="6">
    <location>
        <begin position="147"/>
        <end position="163"/>
    </location>
</feature>
<feature type="transmembrane region" description="Helical" evidence="6">
    <location>
        <begin position="578"/>
        <end position="598"/>
    </location>
</feature>
<feature type="transmembrane region" description="Helical" evidence="6">
    <location>
        <begin position="175"/>
        <end position="193"/>
    </location>
</feature>
<feature type="transmembrane region" description="Helical" evidence="6">
    <location>
        <begin position="389"/>
        <end position="410"/>
    </location>
</feature>
<dbReference type="GO" id="GO:0008521">
    <property type="term" value="F:acetyl-CoA transmembrane transporter activity"/>
    <property type="evidence" value="ECO:0007669"/>
    <property type="project" value="InterPro"/>
</dbReference>
<dbReference type="GO" id="GO:0016020">
    <property type="term" value="C:membrane"/>
    <property type="evidence" value="ECO:0007669"/>
    <property type="project" value="UniProtKB-SubCell"/>
</dbReference>
<dbReference type="AlphaFoldDB" id="A0A316U351"/>
<feature type="compositionally biased region" description="Basic and acidic residues" evidence="5">
    <location>
        <begin position="37"/>
        <end position="51"/>
    </location>
</feature>
<keyword evidence="8" id="KW-1185">Reference proteome</keyword>
<feature type="transmembrane region" description="Helical" evidence="6">
    <location>
        <begin position="257"/>
        <end position="280"/>
    </location>
</feature>
<dbReference type="PANTHER" id="PTHR12778">
    <property type="entry name" value="SOLUTE CARRIER FAMILY 33 ACETYL-COA TRANSPORTER -RELATED"/>
    <property type="match status" value="1"/>
</dbReference>
<evidence type="ECO:0000313" key="7">
    <source>
        <dbReference type="EMBL" id="PWN19756.1"/>
    </source>
</evidence>
<dbReference type="GO" id="GO:0035348">
    <property type="term" value="P:acetyl-CoA transmembrane transport"/>
    <property type="evidence" value="ECO:0007669"/>
    <property type="project" value="InterPro"/>
</dbReference>
<feature type="region of interest" description="Disordered" evidence="5">
    <location>
        <begin position="1"/>
        <end position="61"/>
    </location>
</feature>
<dbReference type="InterPro" id="IPR024371">
    <property type="entry name" value="AcetylCoA_trans_1-like"/>
</dbReference>
<proteinExistence type="predicted"/>
<comment type="subcellular location">
    <subcellularLocation>
        <location evidence="1">Membrane</location>
        <topology evidence="1">Multi-pass membrane protein</topology>
    </subcellularLocation>
</comment>
<evidence type="ECO:0000256" key="2">
    <source>
        <dbReference type="ARBA" id="ARBA00022692"/>
    </source>
</evidence>
<dbReference type="GeneID" id="37015458"/>
<dbReference type="Proteomes" id="UP000245942">
    <property type="component" value="Unassembled WGS sequence"/>
</dbReference>
<feature type="transmembrane region" description="Helical" evidence="6">
    <location>
        <begin position="68"/>
        <end position="94"/>
    </location>
</feature>
<sequence>MSSATPSDSHTRKRVQQSVTTTNGTPLNGNAAAPAIEKAEAEEANEKRSSEGKPTQGSGQLSKRDRNAIILLVILYMLQGVPVGLAFGTMPYLLKTKLSYADIGTFMLATYPYSLKLAWSPIVDSCWVTHITLPGIGRVGLGRRKSWIVPIQFIVGIMLWLLGSRVDQLLLNDKPPVLIITSLFFTLVAFAATQDIAVDGWALTLLSQDNLSYASTAQTVGLNIGYFMSFTVFLALNSVEFGNKYLRSASASQSYPVLSLSAYLKIASVAFVVVTMWLAFFKDESQEEKEDKDKADKEPSLEDKLGLKGAYEVMWKICKLKHVQMFLLIHLVAKIGFQANDAVTSLKLIEKGFSKEDLALAVLIDFPFQLVLGYFAARWSRGDKALTPWLWGYGARLCFAVLSMGIVAGLSRSTHAPGSSVGLAYFGLIIVSTVAGSFASTVQFVGISAFHTQIADPLIGGTYMTLLNTVSNLGGTWPSYFVLKAVDWLTISECRVTASAIEKVAAKIKPGLAGDRAAEAAESFIDHLKGVDLPVKPHTNGTTPFIQFDAGAQCATLDAAKEACRLAGGKCQITQDGYYITNTVCVVIGLALLLFFIIPQSRRLERMNVEEWRLSEGDKKEKELAASGKKRKEGKKDR</sequence>
<dbReference type="EMBL" id="KZ819330">
    <property type="protein sequence ID" value="PWN19756.1"/>
    <property type="molecule type" value="Genomic_DNA"/>
</dbReference>
<evidence type="ECO:0000256" key="5">
    <source>
        <dbReference type="SAM" id="MobiDB-lite"/>
    </source>
</evidence>
<dbReference type="STRING" id="1684307.A0A316U351"/>
<dbReference type="PANTHER" id="PTHR12778:SF9">
    <property type="entry name" value="ACETYL-COENZYME A TRANSPORTER 1"/>
    <property type="match status" value="1"/>
</dbReference>
<dbReference type="InterPro" id="IPR036259">
    <property type="entry name" value="MFS_trans_sf"/>
</dbReference>
<keyword evidence="2 6" id="KW-0812">Transmembrane</keyword>
<keyword evidence="4 6" id="KW-0472">Membrane</keyword>
<gene>
    <name evidence="7" type="ORF">BCV69DRAFT_290718</name>
</gene>
<feature type="transmembrane region" description="Helical" evidence="6">
    <location>
        <begin position="358"/>
        <end position="377"/>
    </location>
</feature>
<feature type="transmembrane region" description="Helical" evidence="6">
    <location>
        <begin position="422"/>
        <end position="445"/>
    </location>
</feature>
<dbReference type="SUPFAM" id="SSF103473">
    <property type="entry name" value="MFS general substrate transporter"/>
    <property type="match status" value="1"/>
</dbReference>
<feature type="compositionally biased region" description="Polar residues" evidence="5">
    <location>
        <begin position="52"/>
        <end position="61"/>
    </location>
</feature>
<evidence type="ECO:0000256" key="4">
    <source>
        <dbReference type="ARBA" id="ARBA00023136"/>
    </source>
</evidence>
<feature type="transmembrane region" description="Helical" evidence="6">
    <location>
        <begin position="213"/>
        <end position="236"/>
    </location>
</feature>
<evidence type="ECO:0000256" key="1">
    <source>
        <dbReference type="ARBA" id="ARBA00004141"/>
    </source>
</evidence>
<dbReference type="FunFam" id="1.20.1250.20:FF:000289">
    <property type="entry name" value="Acetyl-coenzyme A transporter 1"/>
    <property type="match status" value="1"/>
</dbReference>
<feature type="compositionally biased region" description="Polar residues" evidence="5">
    <location>
        <begin position="16"/>
        <end position="28"/>
    </location>
</feature>
<organism evidence="7 8">
    <name type="scientific">Pseudomicrostroma glucosiphilum</name>
    <dbReference type="NCBI Taxonomy" id="1684307"/>
    <lineage>
        <taxon>Eukaryota</taxon>
        <taxon>Fungi</taxon>
        <taxon>Dikarya</taxon>
        <taxon>Basidiomycota</taxon>
        <taxon>Ustilaginomycotina</taxon>
        <taxon>Exobasidiomycetes</taxon>
        <taxon>Microstromatales</taxon>
        <taxon>Microstromatales incertae sedis</taxon>
        <taxon>Pseudomicrostroma</taxon>
    </lineage>
</organism>
<dbReference type="InterPro" id="IPR004752">
    <property type="entry name" value="AmpG_permease/AT-1"/>
</dbReference>
<protein>
    <submittedName>
        <fullName evidence="7">MFS general substrate transporter</fullName>
    </submittedName>
</protein>
<dbReference type="Pfam" id="PF13000">
    <property type="entry name" value="Acatn"/>
    <property type="match status" value="3"/>
</dbReference>
<accession>A0A316U351</accession>
<name>A0A316U351_9BASI</name>
<feature type="compositionally biased region" description="Basic residues" evidence="5">
    <location>
        <begin position="628"/>
        <end position="638"/>
    </location>
</feature>
<dbReference type="RefSeq" id="XP_025346916.1">
    <property type="nucleotide sequence ID" value="XM_025493724.1"/>
</dbReference>
<keyword evidence="3 6" id="KW-1133">Transmembrane helix</keyword>
<evidence type="ECO:0000256" key="6">
    <source>
        <dbReference type="SAM" id="Phobius"/>
    </source>
</evidence>
<evidence type="ECO:0000313" key="8">
    <source>
        <dbReference type="Proteomes" id="UP000245942"/>
    </source>
</evidence>
<dbReference type="OrthoDB" id="6415790at2759"/>
<reference evidence="7 8" key="1">
    <citation type="journal article" date="2018" name="Mol. Biol. Evol.">
        <title>Broad Genomic Sampling Reveals a Smut Pathogenic Ancestry of the Fungal Clade Ustilaginomycotina.</title>
        <authorList>
            <person name="Kijpornyongpan T."/>
            <person name="Mondo S.J."/>
            <person name="Barry K."/>
            <person name="Sandor L."/>
            <person name="Lee J."/>
            <person name="Lipzen A."/>
            <person name="Pangilinan J."/>
            <person name="LaButti K."/>
            <person name="Hainaut M."/>
            <person name="Henrissat B."/>
            <person name="Grigoriev I.V."/>
            <person name="Spatafora J.W."/>
            <person name="Aime M.C."/>
        </authorList>
    </citation>
    <scope>NUCLEOTIDE SEQUENCE [LARGE SCALE GENOMIC DNA]</scope>
    <source>
        <strain evidence="7 8">MCA 4718</strain>
    </source>
</reference>
<feature type="region of interest" description="Disordered" evidence="5">
    <location>
        <begin position="616"/>
        <end position="638"/>
    </location>
</feature>
<evidence type="ECO:0000256" key="3">
    <source>
        <dbReference type="ARBA" id="ARBA00022989"/>
    </source>
</evidence>